<dbReference type="RefSeq" id="XP_041188953.1">
    <property type="nucleotide sequence ID" value="XM_041331538.1"/>
</dbReference>
<dbReference type="Proteomes" id="UP000807769">
    <property type="component" value="Unassembled WGS sequence"/>
</dbReference>
<dbReference type="EMBL" id="JABBWG010000036">
    <property type="protein sequence ID" value="KAG1808961.1"/>
    <property type="molecule type" value="Genomic_DNA"/>
</dbReference>
<dbReference type="GeneID" id="64625555"/>
<dbReference type="InterPro" id="IPR046521">
    <property type="entry name" value="DUF6698"/>
</dbReference>
<keyword evidence="2" id="KW-1185">Reference proteome</keyword>
<organism evidence="1 2">
    <name type="scientific">Suillus subaureus</name>
    <dbReference type="NCBI Taxonomy" id="48587"/>
    <lineage>
        <taxon>Eukaryota</taxon>
        <taxon>Fungi</taxon>
        <taxon>Dikarya</taxon>
        <taxon>Basidiomycota</taxon>
        <taxon>Agaricomycotina</taxon>
        <taxon>Agaricomycetes</taxon>
        <taxon>Agaricomycetidae</taxon>
        <taxon>Boletales</taxon>
        <taxon>Suillineae</taxon>
        <taxon>Suillaceae</taxon>
        <taxon>Suillus</taxon>
    </lineage>
</organism>
<proteinExistence type="predicted"/>
<sequence>NVSLHDMSTVEVEHIAYTCVQAHFAISNKNKWAKADGKFNYQAFYYNIINFICECKD</sequence>
<dbReference type="Pfam" id="PF20414">
    <property type="entry name" value="DUF6698"/>
    <property type="match status" value="1"/>
</dbReference>
<gene>
    <name evidence="1" type="ORF">BJ212DRAFT_1280095</name>
</gene>
<protein>
    <submittedName>
        <fullName evidence="1">Uncharacterized protein</fullName>
    </submittedName>
</protein>
<dbReference type="AlphaFoldDB" id="A0A9P7J921"/>
<dbReference type="OrthoDB" id="3220614at2759"/>
<reference evidence="1" key="1">
    <citation type="journal article" date="2020" name="New Phytol.">
        <title>Comparative genomics reveals dynamic genome evolution in host specialist ectomycorrhizal fungi.</title>
        <authorList>
            <person name="Lofgren L.A."/>
            <person name="Nguyen N.H."/>
            <person name="Vilgalys R."/>
            <person name="Ruytinx J."/>
            <person name="Liao H.L."/>
            <person name="Branco S."/>
            <person name="Kuo A."/>
            <person name="LaButti K."/>
            <person name="Lipzen A."/>
            <person name="Andreopoulos W."/>
            <person name="Pangilinan J."/>
            <person name="Riley R."/>
            <person name="Hundley H."/>
            <person name="Na H."/>
            <person name="Barry K."/>
            <person name="Grigoriev I.V."/>
            <person name="Stajich J.E."/>
            <person name="Kennedy P.G."/>
        </authorList>
    </citation>
    <scope>NUCLEOTIDE SEQUENCE</scope>
    <source>
        <strain evidence="1">MN1</strain>
    </source>
</reference>
<name>A0A9P7J921_9AGAM</name>
<evidence type="ECO:0000313" key="2">
    <source>
        <dbReference type="Proteomes" id="UP000807769"/>
    </source>
</evidence>
<accession>A0A9P7J921</accession>
<comment type="caution">
    <text evidence="1">The sequence shown here is derived from an EMBL/GenBank/DDBJ whole genome shotgun (WGS) entry which is preliminary data.</text>
</comment>
<feature type="non-terminal residue" evidence="1">
    <location>
        <position position="57"/>
    </location>
</feature>
<evidence type="ECO:0000313" key="1">
    <source>
        <dbReference type="EMBL" id="KAG1808961.1"/>
    </source>
</evidence>